<reference evidence="2 3" key="1">
    <citation type="submission" date="2020-01" db="EMBL/GenBank/DDBJ databases">
        <title>Paenibacillus sp. nov., isolated from tomato rhizosphere.</title>
        <authorList>
            <person name="Weon H.-Y."/>
            <person name="Lee S.A."/>
        </authorList>
    </citation>
    <scope>NUCLEOTIDE SEQUENCE [LARGE SCALE GENOMIC DNA]</scope>
    <source>
        <strain evidence="2 3">12200R-189</strain>
    </source>
</reference>
<organism evidence="2 3">
    <name type="scientific">Paenibacillus lycopersici</name>
    <dbReference type="NCBI Taxonomy" id="2704462"/>
    <lineage>
        <taxon>Bacteria</taxon>
        <taxon>Bacillati</taxon>
        <taxon>Bacillota</taxon>
        <taxon>Bacilli</taxon>
        <taxon>Bacillales</taxon>
        <taxon>Paenibacillaceae</taxon>
        <taxon>Paenibacillus</taxon>
    </lineage>
</organism>
<evidence type="ECO:0000256" key="1">
    <source>
        <dbReference type="SAM" id="MobiDB-lite"/>
    </source>
</evidence>
<feature type="region of interest" description="Disordered" evidence="1">
    <location>
        <begin position="21"/>
        <end position="46"/>
    </location>
</feature>
<evidence type="ECO:0008006" key="4">
    <source>
        <dbReference type="Google" id="ProtNLM"/>
    </source>
</evidence>
<gene>
    <name evidence="2" type="ORF">GXP70_18120</name>
</gene>
<accession>A0A6C0G209</accession>
<evidence type="ECO:0000313" key="3">
    <source>
        <dbReference type="Proteomes" id="UP000476064"/>
    </source>
</evidence>
<dbReference type="KEGG" id="plyc:GXP70_18120"/>
<dbReference type="Proteomes" id="UP000476064">
    <property type="component" value="Chromosome"/>
</dbReference>
<protein>
    <recommendedName>
        <fullName evidence="4">Scaffolding protein</fullName>
    </recommendedName>
</protein>
<dbReference type="AlphaFoldDB" id="A0A6C0G209"/>
<evidence type="ECO:0000313" key="2">
    <source>
        <dbReference type="EMBL" id="QHT61701.1"/>
    </source>
</evidence>
<sequence>MTKYRFPLNLQLFADGEEAASGVDDVSAAGTQEEVSTAGEQDAGQGADKAFAKRLAAERAKIENEYAERFKDYDTHKQVSDYFAQLNGMDALTLRERVELERLQEQADQQQVPVEVMRRLQELEAKAAQADELTQQQQRGQMERTYWDGVNAFAAEKGVDAKALNQFLVDSGIPIDPGNMQKALDIAFKAVRHDQLEKQIADAEKNGMKKLLGAKGSIPTVTGSMAQGQAASTAPKTFAEARARAMQRMSTTD</sequence>
<dbReference type="RefSeq" id="WP_162358140.1">
    <property type="nucleotide sequence ID" value="NZ_CP048209.1"/>
</dbReference>
<keyword evidence="3" id="KW-1185">Reference proteome</keyword>
<dbReference type="EMBL" id="CP048209">
    <property type="protein sequence ID" value="QHT61701.1"/>
    <property type="molecule type" value="Genomic_DNA"/>
</dbReference>
<name>A0A6C0G209_9BACL</name>
<feature type="compositionally biased region" description="Polar residues" evidence="1">
    <location>
        <begin position="29"/>
        <end position="39"/>
    </location>
</feature>
<proteinExistence type="predicted"/>